<organism evidence="1 2">
    <name type="scientific">Ceratodon purpureus</name>
    <name type="common">Fire moss</name>
    <name type="synonym">Dicranum purpureum</name>
    <dbReference type="NCBI Taxonomy" id="3225"/>
    <lineage>
        <taxon>Eukaryota</taxon>
        <taxon>Viridiplantae</taxon>
        <taxon>Streptophyta</taxon>
        <taxon>Embryophyta</taxon>
        <taxon>Bryophyta</taxon>
        <taxon>Bryophytina</taxon>
        <taxon>Bryopsida</taxon>
        <taxon>Dicranidae</taxon>
        <taxon>Pseudoditrichales</taxon>
        <taxon>Ditrichaceae</taxon>
        <taxon>Ceratodon</taxon>
    </lineage>
</organism>
<evidence type="ECO:0000313" key="1">
    <source>
        <dbReference type="EMBL" id="KAG0584461.1"/>
    </source>
</evidence>
<evidence type="ECO:0000313" key="2">
    <source>
        <dbReference type="Proteomes" id="UP000822688"/>
    </source>
</evidence>
<dbReference type="Proteomes" id="UP000822688">
    <property type="component" value="Chromosome 3"/>
</dbReference>
<reference evidence="1" key="1">
    <citation type="submission" date="2020-06" db="EMBL/GenBank/DDBJ databases">
        <title>WGS assembly of Ceratodon purpureus strain R40.</title>
        <authorList>
            <person name="Carey S.B."/>
            <person name="Jenkins J."/>
            <person name="Shu S."/>
            <person name="Lovell J.T."/>
            <person name="Sreedasyam A."/>
            <person name="Maumus F."/>
            <person name="Tiley G.P."/>
            <person name="Fernandez-Pozo N."/>
            <person name="Barry K."/>
            <person name="Chen C."/>
            <person name="Wang M."/>
            <person name="Lipzen A."/>
            <person name="Daum C."/>
            <person name="Saski C.A."/>
            <person name="Payton A.C."/>
            <person name="Mcbreen J.C."/>
            <person name="Conrad R.E."/>
            <person name="Kollar L.M."/>
            <person name="Olsson S."/>
            <person name="Huttunen S."/>
            <person name="Landis J.B."/>
            <person name="Wickett N.J."/>
            <person name="Johnson M.G."/>
            <person name="Rensing S.A."/>
            <person name="Grimwood J."/>
            <person name="Schmutz J."/>
            <person name="Mcdaniel S.F."/>
        </authorList>
    </citation>
    <scope>NUCLEOTIDE SEQUENCE</scope>
    <source>
        <strain evidence="1">R40</strain>
    </source>
</reference>
<proteinExistence type="predicted"/>
<comment type="caution">
    <text evidence="1">The sequence shown here is derived from an EMBL/GenBank/DDBJ whole genome shotgun (WGS) entry which is preliminary data.</text>
</comment>
<protein>
    <submittedName>
        <fullName evidence="1">Uncharacterized protein</fullName>
    </submittedName>
</protein>
<keyword evidence="2" id="KW-1185">Reference proteome</keyword>
<name>A0A8T0INQ4_CERPU</name>
<accession>A0A8T0INQ4</accession>
<sequence length="52" mass="6098">MHWQRLKIFRSWAGASKVDRTLLLPGSVNLVELHWWHLAIRSSRILAPEACF</sequence>
<dbReference type="AlphaFoldDB" id="A0A8T0INQ4"/>
<gene>
    <name evidence="1" type="ORF">KC19_3G211600</name>
</gene>
<dbReference type="EMBL" id="CM026423">
    <property type="protein sequence ID" value="KAG0584461.1"/>
    <property type="molecule type" value="Genomic_DNA"/>
</dbReference>